<evidence type="ECO:0000259" key="8">
    <source>
        <dbReference type="PROSITE" id="PS50048"/>
    </source>
</evidence>
<gene>
    <name evidence="9" type="ORF">BDQ94DRAFT_179930</name>
</gene>
<reference evidence="9 10" key="1">
    <citation type="submission" date="2018-07" db="EMBL/GenBank/DDBJ databases">
        <title>The genomes of Aspergillus section Nigri reveals drivers in fungal speciation.</title>
        <authorList>
            <consortium name="DOE Joint Genome Institute"/>
            <person name="Vesth T.C."/>
            <person name="Nybo J."/>
            <person name="Theobald S."/>
            <person name="Brandl J."/>
            <person name="Frisvad J.C."/>
            <person name="Nielsen K.F."/>
            <person name="Lyhne E.K."/>
            <person name="Kogle M.E."/>
            <person name="Kuo A."/>
            <person name="Riley R."/>
            <person name="Clum A."/>
            <person name="Nolan M."/>
            <person name="Lipzen A."/>
            <person name="Salamov A."/>
            <person name="Henrissat B."/>
            <person name="Wiebenga A."/>
            <person name="De vries R.P."/>
            <person name="Grigoriev I.V."/>
            <person name="Mortensen U.H."/>
            <person name="Andersen M.R."/>
            <person name="Baker S.E."/>
        </authorList>
    </citation>
    <scope>NUCLEOTIDE SEQUENCE [LARGE SCALE GENOMIC DNA]</scope>
    <source>
        <strain evidence="9 10">CBS 139.54b</strain>
    </source>
</reference>
<sequence>MAGLYPSSRSEKNSRWHNGHPDRNGKISSGGLLPRWLTFASAIIKCDLCHSRKVKCDRLDPCMNCVDARAECRRTRPRRSMRPRVSRIAGLSERLSTLEHVVSYPPSAAATSSQSHGPSQAGESNSTRIDQPISSHVPESVIRRDSNSAKGNTPSQRVSESPVVNEDTPLQQVTEARRLIQQELQHRNHLSLQRRTVLENALSLVNKISASSTEPKLVSGNQRRADDHDTPVCEEFPLEVYLMMSKDISHQHSAQRHFYWPDHISIKCLEHMSLSLAEGNLDRQTSLHYRVCVYTKALFFLARVPQQRLGGRLRTHVRKTQEKYASAALQALDQINFVGTHSITLVQALLSGALLHQMRGYPTRSWMLTAFASQILVAMNYHTIRDDTPVRCQEDQDARFCLFSCFYLDKMLGMLLLRPPSLPRLKTNPVSLIPMEDGTPLSMIVKTMVEFAQIQEAAMEVVHGKHGLSDASDPDITLCTIIQKLISLRSVIDERCRNSRPALQVEWIATEFRYHAILTTLLHLSPKVQAEPPAREECLSQARYALKALDRLQKVLNEDEGFVGTYSMFLLWTVLFYPTTPFYILFCNVVGTSDTEDYQLMQGTTQGLHRFVDTNPSFSKLYHLFTTFLNLCSPLMEGVDSINTVVTPPDTTNMSTILSNAAPEGVMPPVNANNYVYDDAVRLGIVDNGSIDPTVISSWNNTQMWELFGVQSSLEWVDSEVSHAMPEYQ</sequence>
<evidence type="ECO:0000256" key="7">
    <source>
        <dbReference type="SAM" id="MobiDB-lite"/>
    </source>
</evidence>
<keyword evidence="10" id="KW-1185">Reference proteome</keyword>
<dbReference type="GO" id="GO:0003677">
    <property type="term" value="F:DNA binding"/>
    <property type="evidence" value="ECO:0007669"/>
    <property type="project" value="UniProtKB-KW"/>
</dbReference>
<dbReference type="GO" id="GO:0005634">
    <property type="term" value="C:nucleus"/>
    <property type="evidence" value="ECO:0007669"/>
    <property type="project" value="UniProtKB-SubCell"/>
</dbReference>
<evidence type="ECO:0000313" key="9">
    <source>
        <dbReference type="EMBL" id="RDH32168.1"/>
    </source>
</evidence>
<dbReference type="SUPFAM" id="SSF57701">
    <property type="entry name" value="Zn2/Cys6 DNA-binding domain"/>
    <property type="match status" value="1"/>
</dbReference>
<dbReference type="GO" id="GO:0009893">
    <property type="term" value="P:positive regulation of metabolic process"/>
    <property type="evidence" value="ECO:0007669"/>
    <property type="project" value="UniProtKB-ARBA"/>
</dbReference>
<dbReference type="STRING" id="1341132.A0A3F3PZ67"/>
<dbReference type="Pfam" id="PF00172">
    <property type="entry name" value="Zn_clus"/>
    <property type="match status" value="1"/>
</dbReference>
<name>A0A3F3PZ67_9EURO</name>
<feature type="domain" description="Zn(2)-C6 fungal-type" evidence="8">
    <location>
        <begin position="45"/>
        <end position="74"/>
    </location>
</feature>
<evidence type="ECO:0000313" key="10">
    <source>
        <dbReference type="Proteomes" id="UP000253729"/>
    </source>
</evidence>
<dbReference type="CDD" id="cd12148">
    <property type="entry name" value="fungal_TF_MHR"/>
    <property type="match status" value="1"/>
</dbReference>
<dbReference type="Pfam" id="PF04082">
    <property type="entry name" value="Fungal_trans"/>
    <property type="match status" value="1"/>
</dbReference>
<feature type="region of interest" description="Disordered" evidence="7">
    <location>
        <begin position="1"/>
        <end position="27"/>
    </location>
</feature>
<proteinExistence type="predicted"/>
<dbReference type="GeneID" id="38141868"/>
<dbReference type="CDD" id="cd00067">
    <property type="entry name" value="GAL4"/>
    <property type="match status" value="1"/>
</dbReference>
<keyword evidence="6" id="KW-0539">Nucleus</keyword>
<dbReference type="AlphaFoldDB" id="A0A3F3PZ67"/>
<dbReference type="PANTHER" id="PTHR46910">
    <property type="entry name" value="TRANSCRIPTION FACTOR PDR1"/>
    <property type="match status" value="1"/>
</dbReference>
<feature type="region of interest" description="Disordered" evidence="7">
    <location>
        <begin position="105"/>
        <end position="169"/>
    </location>
</feature>
<evidence type="ECO:0000256" key="4">
    <source>
        <dbReference type="ARBA" id="ARBA00023125"/>
    </source>
</evidence>
<evidence type="ECO:0000256" key="2">
    <source>
        <dbReference type="ARBA" id="ARBA00022723"/>
    </source>
</evidence>
<keyword evidence="5" id="KW-0804">Transcription</keyword>
<evidence type="ECO:0000256" key="6">
    <source>
        <dbReference type="ARBA" id="ARBA00023242"/>
    </source>
</evidence>
<feature type="compositionally biased region" description="Basic and acidic residues" evidence="7">
    <location>
        <begin position="9"/>
        <end position="25"/>
    </location>
</feature>
<dbReference type="SMART" id="SM00906">
    <property type="entry name" value="Fungal_trans"/>
    <property type="match status" value="1"/>
</dbReference>
<evidence type="ECO:0000256" key="5">
    <source>
        <dbReference type="ARBA" id="ARBA00023163"/>
    </source>
</evidence>
<dbReference type="EMBL" id="KZ852051">
    <property type="protein sequence ID" value="RDH32168.1"/>
    <property type="molecule type" value="Genomic_DNA"/>
</dbReference>
<evidence type="ECO:0000256" key="1">
    <source>
        <dbReference type="ARBA" id="ARBA00004123"/>
    </source>
</evidence>
<dbReference type="InterPro" id="IPR001138">
    <property type="entry name" value="Zn2Cys6_DnaBD"/>
</dbReference>
<keyword evidence="3" id="KW-0805">Transcription regulation</keyword>
<evidence type="ECO:0000256" key="3">
    <source>
        <dbReference type="ARBA" id="ARBA00023015"/>
    </source>
</evidence>
<keyword evidence="4" id="KW-0238">DNA-binding</keyword>
<comment type="subcellular location">
    <subcellularLocation>
        <location evidence="1">Nucleus</location>
    </subcellularLocation>
</comment>
<feature type="compositionally biased region" description="Polar residues" evidence="7">
    <location>
        <begin position="148"/>
        <end position="159"/>
    </location>
</feature>
<dbReference type="InterPro" id="IPR007219">
    <property type="entry name" value="XnlR_reg_dom"/>
</dbReference>
<dbReference type="GO" id="GO:0006351">
    <property type="term" value="P:DNA-templated transcription"/>
    <property type="evidence" value="ECO:0007669"/>
    <property type="project" value="InterPro"/>
</dbReference>
<organism evidence="9 10">
    <name type="scientific">Aspergillus welwitschiae</name>
    <dbReference type="NCBI Taxonomy" id="1341132"/>
    <lineage>
        <taxon>Eukaryota</taxon>
        <taxon>Fungi</taxon>
        <taxon>Dikarya</taxon>
        <taxon>Ascomycota</taxon>
        <taxon>Pezizomycotina</taxon>
        <taxon>Eurotiomycetes</taxon>
        <taxon>Eurotiomycetidae</taxon>
        <taxon>Eurotiales</taxon>
        <taxon>Aspergillaceae</taxon>
        <taxon>Aspergillus</taxon>
        <taxon>Aspergillus subgen. Circumdati</taxon>
    </lineage>
</organism>
<dbReference type="PROSITE" id="PS50048">
    <property type="entry name" value="ZN2_CY6_FUNGAL_2"/>
    <property type="match status" value="1"/>
</dbReference>
<dbReference type="InterPro" id="IPR036864">
    <property type="entry name" value="Zn2-C6_fun-type_DNA-bd_sf"/>
</dbReference>
<accession>A0A3F3PZ67</accession>
<feature type="compositionally biased region" description="Polar residues" evidence="7">
    <location>
        <begin position="109"/>
        <end position="134"/>
    </location>
</feature>
<dbReference type="PANTHER" id="PTHR46910:SF3">
    <property type="entry name" value="HALOTOLERANCE PROTEIN 9-RELATED"/>
    <property type="match status" value="1"/>
</dbReference>
<protein>
    <recommendedName>
        <fullName evidence="8">Zn(2)-C6 fungal-type domain-containing protein</fullName>
    </recommendedName>
</protein>
<dbReference type="GO" id="GO:0000981">
    <property type="term" value="F:DNA-binding transcription factor activity, RNA polymerase II-specific"/>
    <property type="evidence" value="ECO:0007669"/>
    <property type="project" value="InterPro"/>
</dbReference>
<dbReference type="InterPro" id="IPR050987">
    <property type="entry name" value="AtrR-like"/>
</dbReference>
<dbReference type="Gene3D" id="4.10.240.10">
    <property type="entry name" value="Zn(2)-C6 fungal-type DNA-binding domain"/>
    <property type="match status" value="1"/>
</dbReference>
<dbReference type="RefSeq" id="XP_026625190.1">
    <property type="nucleotide sequence ID" value="XM_026773512.1"/>
</dbReference>
<dbReference type="GO" id="GO:0008270">
    <property type="term" value="F:zinc ion binding"/>
    <property type="evidence" value="ECO:0007669"/>
    <property type="project" value="InterPro"/>
</dbReference>
<keyword evidence="2" id="KW-0479">Metal-binding</keyword>
<dbReference type="Proteomes" id="UP000253729">
    <property type="component" value="Unassembled WGS sequence"/>
</dbReference>